<dbReference type="SUPFAM" id="SSF50494">
    <property type="entry name" value="Trypsin-like serine proteases"/>
    <property type="match status" value="1"/>
</dbReference>
<dbReference type="InterPro" id="IPR018114">
    <property type="entry name" value="TRYPSIN_HIS"/>
</dbReference>
<evidence type="ECO:0000256" key="1">
    <source>
        <dbReference type="ARBA" id="ARBA00004613"/>
    </source>
</evidence>
<dbReference type="InterPro" id="IPR033116">
    <property type="entry name" value="TRYPSIN_SER"/>
</dbReference>
<dbReference type="GO" id="GO:0035008">
    <property type="term" value="P:positive regulation of melanization defense response"/>
    <property type="evidence" value="ECO:0007669"/>
    <property type="project" value="UniProtKB-ARBA"/>
</dbReference>
<evidence type="ECO:0000256" key="6">
    <source>
        <dbReference type="ARBA" id="ARBA00023157"/>
    </source>
</evidence>
<evidence type="ECO:0000256" key="2">
    <source>
        <dbReference type="ARBA" id="ARBA00022525"/>
    </source>
</evidence>
<evidence type="ECO:0000313" key="10">
    <source>
        <dbReference type="Proteomes" id="UP000504634"/>
    </source>
</evidence>
<comment type="subcellular location">
    <subcellularLocation>
        <location evidence="1">Secreted</location>
    </subcellularLocation>
</comment>
<dbReference type="PANTHER" id="PTHR24258:SF136">
    <property type="entry name" value="GH06673P-RELATED"/>
    <property type="match status" value="1"/>
</dbReference>
<feature type="chain" id="PRO_5027032795" evidence="8">
    <location>
        <begin position="23"/>
        <end position="361"/>
    </location>
</feature>
<keyword evidence="6" id="KW-1015">Disulfide bond</keyword>
<protein>
    <submittedName>
        <fullName evidence="11">Serine protease snake</fullName>
    </submittedName>
</protein>
<organism evidence="10 11">
    <name type="scientific">Drosophila lebanonensis</name>
    <name type="common">Fruit fly</name>
    <name type="synonym">Scaptodrosophila lebanonensis</name>
    <dbReference type="NCBI Taxonomy" id="7225"/>
    <lineage>
        <taxon>Eukaryota</taxon>
        <taxon>Metazoa</taxon>
        <taxon>Ecdysozoa</taxon>
        <taxon>Arthropoda</taxon>
        <taxon>Hexapoda</taxon>
        <taxon>Insecta</taxon>
        <taxon>Pterygota</taxon>
        <taxon>Neoptera</taxon>
        <taxon>Endopterygota</taxon>
        <taxon>Diptera</taxon>
        <taxon>Brachycera</taxon>
        <taxon>Muscomorpha</taxon>
        <taxon>Ephydroidea</taxon>
        <taxon>Drosophilidae</taxon>
        <taxon>Scaptodrosophila</taxon>
    </lineage>
</organism>
<accession>A0A6J2U038</accession>
<name>A0A6J2U038_DROLE</name>
<dbReference type="GO" id="GO:0006508">
    <property type="term" value="P:proteolysis"/>
    <property type="evidence" value="ECO:0007669"/>
    <property type="project" value="UniProtKB-KW"/>
</dbReference>
<sequence length="361" mass="40498">MHMLWEIFFGAVILSVSNIVVAEYCDNGTGECKSLTDTDCPVIFYNQHLIGDNIKYCDEDNYIVCCPIPINSQRQAPVSNSRRFEKECKRYSEAQGPCPTKAFIVGGQKAFGKEYPFMALIGTRDPKKPNVRWDCGGTLIHPKFILTAAHCLETSEPKNERLDPNSSSPKFVVRLGEVDYNSTTDEAQPEDFEVVNYLLHPSYNDDEEESHQNDIALIELDRNATFNEFIAPACLPSGPGNDHFQLTAAGWGSTKDGGQASSHLLKVTLERFTDEQCRQRIEQKIDDRTQFCAGSSTREADTCNGDSGGPIFVQHPLYDCLKQVIGVTSYGLVCGTRNLPSVYTKTYLYIDWIERIVWGEE</sequence>
<dbReference type="Pfam" id="PF00089">
    <property type="entry name" value="Trypsin"/>
    <property type="match status" value="1"/>
</dbReference>
<dbReference type="GO" id="GO:0004252">
    <property type="term" value="F:serine-type endopeptidase activity"/>
    <property type="evidence" value="ECO:0007669"/>
    <property type="project" value="InterPro"/>
</dbReference>
<feature type="domain" description="Peptidase S1" evidence="9">
    <location>
        <begin position="104"/>
        <end position="358"/>
    </location>
</feature>
<dbReference type="RefSeq" id="XP_030382081.1">
    <property type="nucleotide sequence ID" value="XM_030526221.1"/>
</dbReference>
<reference evidence="11" key="1">
    <citation type="submission" date="2025-08" db="UniProtKB">
        <authorList>
            <consortium name="RefSeq"/>
        </authorList>
    </citation>
    <scope>IDENTIFICATION</scope>
    <source>
        <strain evidence="11">11010-0011.00</strain>
        <tissue evidence="11">Whole body</tissue>
    </source>
</reference>
<dbReference type="InterPro" id="IPR001314">
    <property type="entry name" value="Peptidase_S1A"/>
</dbReference>
<dbReference type="PROSITE" id="PS00134">
    <property type="entry name" value="TRYPSIN_HIS"/>
    <property type="match status" value="1"/>
</dbReference>
<dbReference type="PROSITE" id="PS00135">
    <property type="entry name" value="TRYPSIN_SER"/>
    <property type="match status" value="1"/>
</dbReference>
<proteinExistence type="predicted"/>
<dbReference type="InterPro" id="IPR001254">
    <property type="entry name" value="Trypsin_dom"/>
</dbReference>
<keyword evidence="5 7" id="KW-0720">Serine protease</keyword>
<keyword evidence="3 7" id="KW-0645">Protease</keyword>
<gene>
    <name evidence="11" type="primary">LOC115629699</name>
</gene>
<dbReference type="FunFam" id="2.40.10.10:FF:000015">
    <property type="entry name" value="Atrial natriuretic peptide-converting enzyme"/>
    <property type="match status" value="1"/>
</dbReference>
<dbReference type="PRINTS" id="PR00722">
    <property type="entry name" value="CHYMOTRYPSIN"/>
</dbReference>
<dbReference type="PROSITE" id="PS50240">
    <property type="entry name" value="TRYPSIN_DOM"/>
    <property type="match status" value="1"/>
</dbReference>
<keyword evidence="8" id="KW-0732">Signal</keyword>
<evidence type="ECO:0000313" key="11">
    <source>
        <dbReference type="RefSeq" id="XP_030382081.1"/>
    </source>
</evidence>
<evidence type="ECO:0000259" key="9">
    <source>
        <dbReference type="PROSITE" id="PS50240"/>
    </source>
</evidence>
<dbReference type="InterPro" id="IPR009003">
    <property type="entry name" value="Peptidase_S1_PA"/>
</dbReference>
<dbReference type="PANTHER" id="PTHR24258">
    <property type="entry name" value="SERINE PROTEASE-RELATED"/>
    <property type="match status" value="1"/>
</dbReference>
<dbReference type="Proteomes" id="UP000504634">
    <property type="component" value="Unplaced"/>
</dbReference>
<dbReference type="CDD" id="cd00190">
    <property type="entry name" value="Tryp_SPc"/>
    <property type="match status" value="1"/>
</dbReference>
<feature type="signal peptide" evidence="8">
    <location>
        <begin position="1"/>
        <end position="22"/>
    </location>
</feature>
<evidence type="ECO:0000256" key="8">
    <source>
        <dbReference type="SAM" id="SignalP"/>
    </source>
</evidence>
<dbReference type="GO" id="GO:0050832">
    <property type="term" value="P:defense response to fungus"/>
    <property type="evidence" value="ECO:0007669"/>
    <property type="project" value="UniProtKB-ARBA"/>
</dbReference>
<dbReference type="InterPro" id="IPR043504">
    <property type="entry name" value="Peptidase_S1_PA_chymotrypsin"/>
</dbReference>
<dbReference type="OrthoDB" id="6339452at2759"/>
<dbReference type="GeneID" id="115629699"/>
<evidence type="ECO:0000256" key="5">
    <source>
        <dbReference type="ARBA" id="ARBA00022825"/>
    </source>
</evidence>
<keyword evidence="4 7" id="KW-0378">Hydrolase</keyword>
<dbReference type="AlphaFoldDB" id="A0A6J2U038"/>
<dbReference type="GO" id="GO:0005576">
    <property type="term" value="C:extracellular region"/>
    <property type="evidence" value="ECO:0007669"/>
    <property type="project" value="UniProtKB-SubCell"/>
</dbReference>
<evidence type="ECO:0000256" key="4">
    <source>
        <dbReference type="ARBA" id="ARBA00022801"/>
    </source>
</evidence>
<keyword evidence="10" id="KW-1185">Reference proteome</keyword>
<evidence type="ECO:0000256" key="7">
    <source>
        <dbReference type="RuleBase" id="RU363034"/>
    </source>
</evidence>
<keyword evidence="2" id="KW-0964">Secreted</keyword>
<dbReference type="GO" id="GO:0160032">
    <property type="term" value="P:Toll receptor ligand protein activation cascade"/>
    <property type="evidence" value="ECO:0007669"/>
    <property type="project" value="UniProtKB-ARBA"/>
</dbReference>
<evidence type="ECO:0000256" key="3">
    <source>
        <dbReference type="ARBA" id="ARBA00022670"/>
    </source>
</evidence>
<dbReference type="Gene3D" id="2.40.10.10">
    <property type="entry name" value="Trypsin-like serine proteases"/>
    <property type="match status" value="1"/>
</dbReference>
<dbReference type="SMART" id="SM00020">
    <property type="entry name" value="Tryp_SPc"/>
    <property type="match status" value="1"/>
</dbReference>